<gene>
    <name evidence="1" type="ORF">NEZAVI_LOCUS538</name>
</gene>
<name>A0A9P0E2T3_NEZVI</name>
<proteinExistence type="predicted"/>
<evidence type="ECO:0000313" key="1">
    <source>
        <dbReference type="EMBL" id="CAH1389073.1"/>
    </source>
</evidence>
<sequence>MDRLLVQASSTRWVTLEKRCFTASSSVYLVQPSAFESAGKFISGDEVSVGLLSALDISSTVRPCEFVGTTQVAGETWTFS</sequence>
<protein>
    <submittedName>
        <fullName evidence="1">Uncharacterized protein</fullName>
    </submittedName>
</protein>
<dbReference type="Proteomes" id="UP001152798">
    <property type="component" value="Chromosome 1"/>
</dbReference>
<dbReference type="AlphaFoldDB" id="A0A9P0E2T3"/>
<reference evidence="1" key="1">
    <citation type="submission" date="2022-01" db="EMBL/GenBank/DDBJ databases">
        <authorList>
            <person name="King R."/>
        </authorList>
    </citation>
    <scope>NUCLEOTIDE SEQUENCE</scope>
</reference>
<dbReference type="EMBL" id="OV725077">
    <property type="protein sequence ID" value="CAH1389073.1"/>
    <property type="molecule type" value="Genomic_DNA"/>
</dbReference>
<organism evidence="1 2">
    <name type="scientific">Nezara viridula</name>
    <name type="common">Southern green stink bug</name>
    <name type="synonym">Cimex viridulus</name>
    <dbReference type="NCBI Taxonomy" id="85310"/>
    <lineage>
        <taxon>Eukaryota</taxon>
        <taxon>Metazoa</taxon>
        <taxon>Ecdysozoa</taxon>
        <taxon>Arthropoda</taxon>
        <taxon>Hexapoda</taxon>
        <taxon>Insecta</taxon>
        <taxon>Pterygota</taxon>
        <taxon>Neoptera</taxon>
        <taxon>Paraneoptera</taxon>
        <taxon>Hemiptera</taxon>
        <taxon>Heteroptera</taxon>
        <taxon>Panheteroptera</taxon>
        <taxon>Pentatomomorpha</taxon>
        <taxon>Pentatomoidea</taxon>
        <taxon>Pentatomidae</taxon>
        <taxon>Pentatominae</taxon>
        <taxon>Nezara</taxon>
    </lineage>
</organism>
<accession>A0A9P0E2T3</accession>
<evidence type="ECO:0000313" key="2">
    <source>
        <dbReference type="Proteomes" id="UP001152798"/>
    </source>
</evidence>
<keyword evidence="2" id="KW-1185">Reference proteome</keyword>